<dbReference type="GO" id="GO:0008688">
    <property type="term" value="F:3-(3-hydroxyphenyl)propionate hydroxylase activity"/>
    <property type="evidence" value="ECO:0007669"/>
    <property type="project" value="UniProtKB-EC"/>
</dbReference>
<dbReference type="AlphaFoldDB" id="A0AAW8DTB2"/>
<evidence type="ECO:0000313" key="3">
    <source>
        <dbReference type="EMBL" id="MDP9922687.1"/>
    </source>
</evidence>
<dbReference type="RefSeq" id="WP_307636290.1">
    <property type="nucleotide sequence ID" value="NZ_JAUSRR010000003.1"/>
</dbReference>
<dbReference type="GO" id="GO:0071949">
    <property type="term" value="F:FAD binding"/>
    <property type="evidence" value="ECO:0007669"/>
    <property type="project" value="InterPro"/>
</dbReference>
<dbReference type="Proteomes" id="UP001244295">
    <property type="component" value="Unassembled WGS sequence"/>
</dbReference>
<dbReference type="PANTHER" id="PTHR43476">
    <property type="entry name" value="3-(3-HYDROXY-PHENYL)PROPIONATE/3-HYDROXYCINNAMIC ACID HYDROXYLASE"/>
    <property type="match status" value="1"/>
</dbReference>
<evidence type="ECO:0000259" key="2">
    <source>
        <dbReference type="Pfam" id="PF01494"/>
    </source>
</evidence>
<dbReference type="InterPro" id="IPR036188">
    <property type="entry name" value="FAD/NAD-bd_sf"/>
</dbReference>
<dbReference type="SUPFAM" id="SSF51905">
    <property type="entry name" value="FAD/NAD(P)-binding domain"/>
    <property type="match status" value="1"/>
</dbReference>
<proteinExistence type="predicted"/>
<sequence length="503" mass="55002">MSEQPPVYDVAIVGLGPTGATLANLLGAAGRSVLVIEKEAGIFPLPRAIHYDGEVLRIFQAAGLREQVLAISRPGTQGMHFVNGAGQTLLIRGGTAALGPHGCANNYYFHQPELEAVLREGLARFPQVDVRLRTTLNAIEADGDGATLHCRQGDSYGNGGPAFEARARWVVGCDGARSPVREHIGSPMVDLGLRQPWLVFDVVLNEALDLPPHTVQHCDPRRPMTYCNVVGDRRRWEIMVLPDDDREALVQPDSLWKLVAPWVSPAQARLERAAIYTFHSVIADGWRQGRLFLAGDACHQTPPFLGQGMCAGIRDASNLAWKLDAVIAGRAPESLLDTYESERKPHVRALIELAVRLGGIIQTTDPTAAAERDARFAEGEPEVFELPPQLLGQGAFDAQQQDLAGRPFPQPRLDDGRLLDELLGRRSAVIGRRELLSRAAPATAERWALSEALVIDRPDAQLDAWLRSHEAQAVILRPDRYIVGVARTQAELDRISQHLPVAP</sequence>
<evidence type="ECO:0000313" key="4">
    <source>
        <dbReference type="Proteomes" id="UP001244295"/>
    </source>
</evidence>
<dbReference type="Pfam" id="PF01494">
    <property type="entry name" value="FAD_binding_3"/>
    <property type="match status" value="1"/>
</dbReference>
<dbReference type="PANTHER" id="PTHR43476:SF3">
    <property type="entry name" value="FAD-BINDING MONOOXYGENASE"/>
    <property type="match status" value="1"/>
</dbReference>
<dbReference type="InterPro" id="IPR050631">
    <property type="entry name" value="PheA/TfdB_FAD_monoxygenase"/>
</dbReference>
<dbReference type="Gene3D" id="3.30.9.10">
    <property type="entry name" value="D-Amino Acid Oxidase, subunit A, domain 2"/>
    <property type="match status" value="1"/>
</dbReference>
<dbReference type="InterPro" id="IPR002938">
    <property type="entry name" value="FAD-bd"/>
</dbReference>
<dbReference type="PRINTS" id="PR00420">
    <property type="entry name" value="RNGMNOXGNASE"/>
</dbReference>
<gene>
    <name evidence="3" type="ORF">J2W25_001708</name>
</gene>
<keyword evidence="1 3" id="KW-0560">Oxidoreductase</keyword>
<organism evidence="3 4">
    <name type="scientific">Variovorax boronicumulans</name>
    <dbReference type="NCBI Taxonomy" id="436515"/>
    <lineage>
        <taxon>Bacteria</taxon>
        <taxon>Pseudomonadati</taxon>
        <taxon>Pseudomonadota</taxon>
        <taxon>Betaproteobacteria</taxon>
        <taxon>Burkholderiales</taxon>
        <taxon>Comamonadaceae</taxon>
        <taxon>Variovorax</taxon>
    </lineage>
</organism>
<dbReference type="NCBIfam" id="NF004829">
    <property type="entry name" value="PRK06183.1-3"/>
    <property type="match status" value="1"/>
</dbReference>
<comment type="caution">
    <text evidence="3">The sequence shown here is derived from an EMBL/GenBank/DDBJ whole genome shotgun (WGS) entry which is preliminary data.</text>
</comment>
<evidence type="ECO:0000256" key="1">
    <source>
        <dbReference type="ARBA" id="ARBA00023002"/>
    </source>
</evidence>
<accession>A0AAW8DTB2</accession>
<feature type="domain" description="FAD-binding" evidence="2">
    <location>
        <begin position="8"/>
        <end position="352"/>
    </location>
</feature>
<name>A0AAW8DTB2_9BURK</name>
<dbReference type="GO" id="GO:0019622">
    <property type="term" value="P:3-(3-hydroxy)phenylpropionate catabolic process"/>
    <property type="evidence" value="ECO:0007669"/>
    <property type="project" value="TreeGrafter"/>
</dbReference>
<dbReference type="EC" id="1.14.13.127" evidence="3"/>
<dbReference type="Gene3D" id="3.50.50.60">
    <property type="entry name" value="FAD/NAD(P)-binding domain"/>
    <property type="match status" value="1"/>
</dbReference>
<protein>
    <submittedName>
        <fullName evidence="3">3-(3-hydroxy-phenyl)propionate hydroxylase</fullName>
        <ecNumber evidence="3">1.14.13.127</ecNumber>
    </submittedName>
</protein>
<reference evidence="3" key="1">
    <citation type="submission" date="2023-07" db="EMBL/GenBank/DDBJ databases">
        <title>Sorghum-associated microbial communities from plants grown in Nebraska, USA.</title>
        <authorList>
            <person name="Schachtman D."/>
        </authorList>
    </citation>
    <scope>NUCLEOTIDE SEQUENCE</scope>
    <source>
        <strain evidence="3">DS2795</strain>
    </source>
</reference>
<dbReference type="EMBL" id="JAUSRR010000003">
    <property type="protein sequence ID" value="MDP9922687.1"/>
    <property type="molecule type" value="Genomic_DNA"/>
</dbReference>